<keyword evidence="2" id="KW-1185">Reference proteome</keyword>
<proteinExistence type="predicted"/>
<feature type="region of interest" description="Disordered" evidence="1">
    <location>
        <begin position="29"/>
        <end position="64"/>
    </location>
</feature>
<reference evidence="2" key="1">
    <citation type="submission" date="2022-06" db="EMBL/GenBank/DDBJ databases">
        <authorList>
            <person name="Berger JAMES D."/>
            <person name="Berger JAMES D."/>
        </authorList>
    </citation>
    <scope>NUCLEOTIDE SEQUENCE [LARGE SCALE GENOMIC DNA]</scope>
</reference>
<sequence>MDTHETISVYDQRAAHLSTDTKAELQIIIKDSSGDNPTVRQPSKGLTTAASDALPSPPTCTPQSSLVLSSTMTETSMNSKVLSYDYASISPFEKNKDIGQFNEG</sequence>
<name>A0AA85JYT6_TRIRE</name>
<dbReference type="WBParaSite" id="TREG1_59660.1">
    <property type="protein sequence ID" value="TREG1_59660.1"/>
    <property type="gene ID" value="TREG1_59660"/>
</dbReference>
<feature type="compositionally biased region" description="Polar residues" evidence="1">
    <location>
        <begin position="34"/>
        <end position="50"/>
    </location>
</feature>
<protein>
    <submittedName>
        <fullName evidence="3">Uncharacterized protein</fullName>
    </submittedName>
</protein>
<organism evidence="2 3">
    <name type="scientific">Trichobilharzia regenti</name>
    <name type="common">Nasal bird schistosome</name>
    <dbReference type="NCBI Taxonomy" id="157069"/>
    <lineage>
        <taxon>Eukaryota</taxon>
        <taxon>Metazoa</taxon>
        <taxon>Spiralia</taxon>
        <taxon>Lophotrochozoa</taxon>
        <taxon>Platyhelminthes</taxon>
        <taxon>Trematoda</taxon>
        <taxon>Digenea</taxon>
        <taxon>Strigeidida</taxon>
        <taxon>Schistosomatoidea</taxon>
        <taxon>Schistosomatidae</taxon>
        <taxon>Trichobilharzia</taxon>
    </lineage>
</organism>
<evidence type="ECO:0000313" key="3">
    <source>
        <dbReference type="WBParaSite" id="TREG1_59660.1"/>
    </source>
</evidence>
<dbReference type="Proteomes" id="UP000050795">
    <property type="component" value="Unassembled WGS sequence"/>
</dbReference>
<accession>A0AA85JYT6</accession>
<reference evidence="3" key="2">
    <citation type="submission" date="2023-11" db="UniProtKB">
        <authorList>
            <consortium name="WormBaseParasite"/>
        </authorList>
    </citation>
    <scope>IDENTIFICATION</scope>
</reference>
<evidence type="ECO:0000256" key="1">
    <source>
        <dbReference type="SAM" id="MobiDB-lite"/>
    </source>
</evidence>
<evidence type="ECO:0000313" key="2">
    <source>
        <dbReference type="Proteomes" id="UP000050795"/>
    </source>
</evidence>
<dbReference type="AlphaFoldDB" id="A0AA85JYT6"/>